<dbReference type="InterPro" id="IPR029058">
    <property type="entry name" value="AB_hydrolase_fold"/>
</dbReference>
<dbReference type="EMBL" id="MU839827">
    <property type="protein sequence ID" value="KAK1760360.1"/>
    <property type="molecule type" value="Genomic_DNA"/>
</dbReference>
<protein>
    <submittedName>
        <fullName evidence="4">Alpha/Beta hydrolase protein</fullName>
    </submittedName>
</protein>
<evidence type="ECO:0000313" key="5">
    <source>
        <dbReference type="Proteomes" id="UP001239445"/>
    </source>
</evidence>
<reference evidence="4" key="1">
    <citation type="submission" date="2023-06" db="EMBL/GenBank/DDBJ databases">
        <title>Genome-scale phylogeny and comparative genomics of the fungal order Sordariales.</title>
        <authorList>
            <consortium name="Lawrence Berkeley National Laboratory"/>
            <person name="Hensen N."/>
            <person name="Bonometti L."/>
            <person name="Westerberg I."/>
            <person name="Brannstrom I.O."/>
            <person name="Guillou S."/>
            <person name="Cros-Aarteil S."/>
            <person name="Calhoun S."/>
            <person name="Haridas S."/>
            <person name="Kuo A."/>
            <person name="Mondo S."/>
            <person name="Pangilinan J."/>
            <person name="Riley R."/>
            <person name="Labutti K."/>
            <person name="Andreopoulos B."/>
            <person name="Lipzen A."/>
            <person name="Chen C."/>
            <person name="Yanf M."/>
            <person name="Daum C."/>
            <person name="Ng V."/>
            <person name="Clum A."/>
            <person name="Steindorff A."/>
            <person name="Ohm R."/>
            <person name="Martin F."/>
            <person name="Silar P."/>
            <person name="Natvig D."/>
            <person name="Lalanne C."/>
            <person name="Gautier V."/>
            <person name="Ament-Velasquez S.L."/>
            <person name="Kruys A."/>
            <person name="Hutchinson M.I."/>
            <person name="Powell A.J."/>
            <person name="Barry K."/>
            <person name="Miller A.N."/>
            <person name="Grigoriev I.V."/>
            <person name="Debuchy R."/>
            <person name="Gladieux P."/>
            <person name="Thoren M.H."/>
            <person name="Johannesson H."/>
        </authorList>
    </citation>
    <scope>NUCLEOTIDE SEQUENCE</scope>
    <source>
        <strain evidence="4">PSN4</strain>
    </source>
</reference>
<name>A0AAJ0BLV8_9PEZI</name>
<dbReference type="InterPro" id="IPR050300">
    <property type="entry name" value="GDXG_lipolytic_enzyme"/>
</dbReference>
<comment type="caution">
    <text evidence="4">The sequence shown here is derived from an EMBL/GenBank/DDBJ whole genome shotgun (WGS) entry which is preliminary data.</text>
</comment>
<sequence>MNPEPASNPDSAAPEDAERRDVTPRSQDPGLLAKLSIASRIYGLKGIIAPMLWIRDWTDYMRPPPEAPNIVKTYEVRPHLPVRIFFPKSYDQTSPATLPLLLTIHGGGFCIGHVRDDDDWNRAFADGQDVLVVALNYSKAPGAPFPTAVHDLEALILAILADESLPVDRAAQKRSRTAILGFSAGGNLALSVTQLPSIRRHKLAPAAAVSVYGYLDLSVPCGQKLANRPFKPSLPPPRGKDKDGLANMIPLFDWSYVPYGQDLRDPLLSPYYASSDSLPPFVGLVAAELDLLGHESWRLACRLAREGSAAHGRPAAGYQTPDPKSEDAKSRVCGREEVSAGFGRVEVLDETGRPDKRFAFEENWGDGGVKWLLVPDALHGFDNKPLREIMGGEETMKDGEVKTREMMDRLGKWLKGTVWA</sequence>
<evidence type="ECO:0000256" key="1">
    <source>
        <dbReference type="ARBA" id="ARBA00022801"/>
    </source>
</evidence>
<evidence type="ECO:0000259" key="3">
    <source>
        <dbReference type="Pfam" id="PF07859"/>
    </source>
</evidence>
<proteinExistence type="predicted"/>
<dbReference type="PANTHER" id="PTHR48081">
    <property type="entry name" value="AB HYDROLASE SUPERFAMILY PROTEIN C4A8.06C"/>
    <property type="match status" value="1"/>
</dbReference>
<evidence type="ECO:0000313" key="4">
    <source>
        <dbReference type="EMBL" id="KAK1760360.1"/>
    </source>
</evidence>
<dbReference type="Proteomes" id="UP001239445">
    <property type="component" value="Unassembled WGS sequence"/>
</dbReference>
<feature type="region of interest" description="Disordered" evidence="2">
    <location>
        <begin position="310"/>
        <end position="330"/>
    </location>
</feature>
<dbReference type="AlphaFoldDB" id="A0AAJ0BLV8"/>
<dbReference type="InterPro" id="IPR013094">
    <property type="entry name" value="AB_hydrolase_3"/>
</dbReference>
<keyword evidence="1 4" id="KW-0378">Hydrolase</keyword>
<dbReference type="GO" id="GO:0016787">
    <property type="term" value="F:hydrolase activity"/>
    <property type="evidence" value="ECO:0007669"/>
    <property type="project" value="UniProtKB-KW"/>
</dbReference>
<dbReference type="Gene3D" id="3.40.50.1820">
    <property type="entry name" value="alpha/beta hydrolase"/>
    <property type="match status" value="1"/>
</dbReference>
<feature type="domain" description="Alpha/beta hydrolase fold-3" evidence="3">
    <location>
        <begin position="101"/>
        <end position="310"/>
    </location>
</feature>
<gene>
    <name evidence="4" type="ORF">QBC47DRAFT_396357</name>
</gene>
<dbReference type="SUPFAM" id="SSF53474">
    <property type="entry name" value="alpha/beta-Hydrolases"/>
    <property type="match status" value="1"/>
</dbReference>
<feature type="region of interest" description="Disordered" evidence="2">
    <location>
        <begin position="1"/>
        <end position="27"/>
    </location>
</feature>
<dbReference type="Pfam" id="PF07859">
    <property type="entry name" value="Abhydrolase_3"/>
    <property type="match status" value="1"/>
</dbReference>
<organism evidence="4 5">
    <name type="scientific">Echria macrotheca</name>
    <dbReference type="NCBI Taxonomy" id="438768"/>
    <lineage>
        <taxon>Eukaryota</taxon>
        <taxon>Fungi</taxon>
        <taxon>Dikarya</taxon>
        <taxon>Ascomycota</taxon>
        <taxon>Pezizomycotina</taxon>
        <taxon>Sordariomycetes</taxon>
        <taxon>Sordariomycetidae</taxon>
        <taxon>Sordariales</taxon>
        <taxon>Schizotheciaceae</taxon>
        <taxon>Echria</taxon>
    </lineage>
</organism>
<keyword evidence="5" id="KW-1185">Reference proteome</keyword>
<accession>A0AAJ0BLV8</accession>
<evidence type="ECO:0000256" key="2">
    <source>
        <dbReference type="SAM" id="MobiDB-lite"/>
    </source>
</evidence>
<dbReference type="PANTHER" id="PTHR48081:SF8">
    <property type="entry name" value="ALPHA_BETA HYDROLASE FOLD-3 DOMAIN-CONTAINING PROTEIN-RELATED"/>
    <property type="match status" value="1"/>
</dbReference>